<dbReference type="EMBL" id="CP000325">
    <property type="protein sequence ID" value="ABL03597.1"/>
    <property type="molecule type" value="Genomic_DNA"/>
</dbReference>
<feature type="transmembrane region" description="Helical" evidence="2">
    <location>
        <begin position="131"/>
        <end position="151"/>
    </location>
</feature>
<feature type="compositionally biased region" description="Basic and acidic residues" evidence="1">
    <location>
        <begin position="18"/>
        <end position="27"/>
    </location>
</feature>
<reference evidence="4 5" key="1">
    <citation type="journal article" date="2007" name="Genome Res.">
        <title>Reductive evolution and niche adaptation inferred from the genome of Mycobacterium ulcerans, the causative agent of Buruli ulcer.</title>
        <authorList>
            <person name="Stinear T.P."/>
            <person name="Seemann T."/>
            <person name="Pidot S."/>
            <person name="Frigui W."/>
            <person name="Reysset G."/>
            <person name="Garnier T."/>
            <person name="Meurice G."/>
            <person name="Simon D."/>
            <person name="Bouchier C."/>
            <person name="Ma L."/>
            <person name="Tichit M."/>
            <person name="Porter J.L."/>
            <person name="Ryan J."/>
            <person name="Johnson P.D."/>
            <person name="Davies J.K."/>
            <person name="Jenkin G.A."/>
            <person name="Small P.L."/>
            <person name="Jones L.M."/>
            <person name="Tekaia F."/>
            <person name="Laval F."/>
            <person name="Daffe M."/>
            <person name="Parkhill J."/>
            <person name="Cole S.T."/>
        </authorList>
    </citation>
    <scope>NUCLEOTIDE SEQUENCE [LARGE SCALE GENOMIC DNA]</scope>
    <source>
        <strain evidence="4 5">Agy99</strain>
    </source>
</reference>
<feature type="transmembrane region" description="Helical" evidence="2">
    <location>
        <begin position="68"/>
        <end position="85"/>
    </location>
</feature>
<dbReference type="HOGENOM" id="CLU_100918_0_0_11"/>
<keyword evidence="2" id="KW-0812">Transmembrane</keyword>
<keyword evidence="2" id="KW-0472">Membrane</keyword>
<dbReference type="Proteomes" id="UP000000765">
    <property type="component" value="Chromosome"/>
</dbReference>
<dbReference type="GO" id="GO:0004175">
    <property type="term" value="F:endopeptidase activity"/>
    <property type="evidence" value="ECO:0007669"/>
    <property type="project" value="UniProtKB-ARBA"/>
</dbReference>
<dbReference type="Pfam" id="PF02517">
    <property type="entry name" value="Rce1-like"/>
    <property type="match status" value="1"/>
</dbReference>
<evidence type="ECO:0000256" key="1">
    <source>
        <dbReference type="SAM" id="MobiDB-lite"/>
    </source>
</evidence>
<organism evidence="4 5">
    <name type="scientific">Mycobacterium ulcerans (strain Agy99)</name>
    <dbReference type="NCBI Taxonomy" id="362242"/>
    <lineage>
        <taxon>Bacteria</taxon>
        <taxon>Bacillati</taxon>
        <taxon>Actinomycetota</taxon>
        <taxon>Actinomycetes</taxon>
        <taxon>Mycobacteriales</taxon>
        <taxon>Mycobacteriaceae</taxon>
        <taxon>Mycobacterium</taxon>
        <taxon>Mycobacterium ulcerans group</taxon>
    </lineage>
</organism>
<feature type="region of interest" description="Disordered" evidence="1">
    <location>
        <begin position="1"/>
        <end position="34"/>
    </location>
</feature>
<evidence type="ECO:0000313" key="5">
    <source>
        <dbReference type="Proteomes" id="UP000000765"/>
    </source>
</evidence>
<dbReference type="eggNOG" id="COG1266">
    <property type="taxonomic scope" value="Bacteria"/>
</dbReference>
<evidence type="ECO:0000256" key="2">
    <source>
        <dbReference type="SAM" id="Phobius"/>
    </source>
</evidence>
<dbReference type="InterPro" id="IPR003675">
    <property type="entry name" value="Rce1/LyrA-like_dom"/>
</dbReference>
<accession>A0PMM8</accession>
<sequence>MGEHRPGSTGRCVTKQPRHPDRPDSESSVRMSQSTAPQFSAIDDIRRAITNVAVPHHEAPSVVLRRRIVVGVVLVIGAVVMGLSMRRQPGEATFYWLTLTLAAVWALGSLASGPLHLGGIRWRGRNQRPVITGTTIGLLLGGIFVLGALVVRKIPAATELIVRVLQFASQGSLFLVVVITLINGIAEEMFFRGALYTALGRFYPVAVSTVVYIGAIMASANLMLGFAAVILGGVCAWERRSTGGVLAPILTHLVWGLIMVLALPPLFGV</sequence>
<keyword evidence="2" id="KW-1133">Transmembrane helix</keyword>
<feature type="domain" description="CAAX prenyl protease 2/Lysostaphin resistance protein A-like" evidence="3">
    <location>
        <begin position="171"/>
        <end position="257"/>
    </location>
</feature>
<feature type="transmembrane region" description="Helical" evidence="2">
    <location>
        <begin position="172"/>
        <end position="191"/>
    </location>
</feature>
<dbReference type="KEGG" id="mul:MUL_0983"/>
<protein>
    <submittedName>
        <fullName evidence="4">Integral membrane protein</fullName>
    </submittedName>
</protein>
<dbReference type="AlphaFoldDB" id="A0PMM8"/>
<dbReference type="GO" id="GO:0080120">
    <property type="term" value="P:CAAX-box protein maturation"/>
    <property type="evidence" value="ECO:0007669"/>
    <property type="project" value="UniProtKB-ARBA"/>
</dbReference>
<feature type="transmembrane region" description="Helical" evidence="2">
    <location>
        <begin position="211"/>
        <end position="237"/>
    </location>
</feature>
<proteinExistence type="predicted"/>
<evidence type="ECO:0000313" key="4">
    <source>
        <dbReference type="EMBL" id="ABL03597.1"/>
    </source>
</evidence>
<feature type="transmembrane region" description="Helical" evidence="2">
    <location>
        <begin position="249"/>
        <end position="267"/>
    </location>
</feature>
<feature type="transmembrane region" description="Helical" evidence="2">
    <location>
        <begin position="92"/>
        <end position="111"/>
    </location>
</feature>
<gene>
    <name evidence="4" type="ordered locus">MUL_0983</name>
</gene>
<name>A0PMM8_MYCUA</name>
<evidence type="ECO:0000259" key="3">
    <source>
        <dbReference type="Pfam" id="PF02517"/>
    </source>
</evidence>